<dbReference type="CDD" id="cd07814">
    <property type="entry name" value="SRPBCC_CalC_Aha1-like"/>
    <property type="match status" value="1"/>
</dbReference>
<dbReference type="EMBL" id="BONX01000023">
    <property type="protein sequence ID" value="GIG97148.1"/>
    <property type="molecule type" value="Genomic_DNA"/>
</dbReference>
<dbReference type="RefSeq" id="WP_203858626.1">
    <property type="nucleotide sequence ID" value="NZ_BAAAZQ010000001.1"/>
</dbReference>
<comment type="caution">
    <text evidence="3">The sequence shown here is derived from an EMBL/GenBank/DDBJ whole genome shotgun (WGS) entry which is preliminary data.</text>
</comment>
<sequence length="239" mass="26463">MQRSSLNSVTIDASRERVWSALTDPRELNQWETTDAHLDLRPSGCFLYEYAYGPSRPGTFLVVDPPRRLVQDNMVFNHNSSFHYLNTIDLTPGDGGTVVSVLLEGYTDEPDEQWLRESMDLGWATDLQVLKAWVERGEDIRPQVWRGLRMGLRYVSAAAAPGAASDSGVLLLEVLPGLPAEQAGLRAGDVVTALDGRKVEDFRGLRALLGDYQPGDTTMFSVVRGEERHDLPLTFGSAV</sequence>
<evidence type="ECO:0000313" key="3">
    <source>
        <dbReference type="EMBL" id="GIG97148.1"/>
    </source>
</evidence>
<comment type="similarity">
    <text evidence="1">Belongs to the AHA1 family.</text>
</comment>
<reference evidence="3 4" key="1">
    <citation type="submission" date="2021-01" db="EMBL/GenBank/DDBJ databases">
        <title>Whole genome shotgun sequence of Plantactinospora mayteni NBRC 109088.</title>
        <authorList>
            <person name="Komaki H."/>
            <person name="Tamura T."/>
        </authorList>
    </citation>
    <scope>NUCLEOTIDE SEQUENCE [LARGE SCALE GENOMIC DNA]</scope>
    <source>
        <strain evidence="3 4">NBRC 109088</strain>
    </source>
</reference>
<feature type="domain" description="PDZ" evidence="2">
    <location>
        <begin position="146"/>
        <end position="201"/>
    </location>
</feature>
<accession>A0ABQ4ER52</accession>
<dbReference type="InterPro" id="IPR013538">
    <property type="entry name" value="ASHA1/2-like_C"/>
</dbReference>
<evidence type="ECO:0000256" key="1">
    <source>
        <dbReference type="ARBA" id="ARBA00006817"/>
    </source>
</evidence>
<gene>
    <name evidence="3" type="ORF">Pma05_37210</name>
</gene>
<dbReference type="PROSITE" id="PS50106">
    <property type="entry name" value="PDZ"/>
    <property type="match status" value="1"/>
</dbReference>
<dbReference type="SMART" id="SM00228">
    <property type="entry name" value="PDZ"/>
    <property type="match status" value="1"/>
</dbReference>
<dbReference type="Proteomes" id="UP000621500">
    <property type="component" value="Unassembled WGS sequence"/>
</dbReference>
<dbReference type="Gene3D" id="3.30.530.20">
    <property type="match status" value="1"/>
</dbReference>
<dbReference type="InterPro" id="IPR023393">
    <property type="entry name" value="START-like_dom_sf"/>
</dbReference>
<dbReference type="SUPFAM" id="SSF50156">
    <property type="entry name" value="PDZ domain-like"/>
    <property type="match status" value="1"/>
</dbReference>
<name>A0ABQ4ER52_9ACTN</name>
<evidence type="ECO:0000259" key="2">
    <source>
        <dbReference type="PROSITE" id="PS50106"/>
    </source>
</evidence>
<dbReference type="Pfam" id="PF08327">
    <property type="entry name" value="AHSA1"/>
    <property type="match status" value="1"/>
</dbReference>
<dbReference type="SUPFAM" id="SSF55961">
    <property type="entry name" value="Bet v1-like"/>
    <property type="match status" value="1"/>
</dbReference>
<keyword evidence="4" id="KW-1185">Reference proteome</keyword>
<dbReference type="InterPro" id="IPR001478">
    <property type="entry name" value="PDZ"/>
</dbReference>
<proteinExistence type="inferred from homology"/>
<organism evidence="3 4">
    <name type="scientific">Plantactinospora mayteni</name>
    <dbReference type="NCBI Taxonomy" id="566021"/>
    <lineage>
        <taxon>Bacteria</taxon>
        <taxon>Bacillati</taxon>
        <taxon>Actinomycetota</taxon>
        <taxon>Actinomycetes</taxon>
        <taxon>Micromonosporales</taxon>
        <taxon>Micromonosporaceae</taxon>
        <taxon>Plantactinospora</taxon>
    </lineage>
</organism>
<dbReference type="Gene3D" id="2.30.42.10">
    <property type="match status" value="1"/>
</dbReference>
<evidence type="ECO:0000313" key="4">
    <source>
        <dbReference type="Proteomes" id="UP000621500"/>
    </source>
</evidence>
<protein>
    <recommendedName>
        <fullName evidence="2">PDZ domain-containing protein</fullName>
    </recommendedName>
</protein>
<dbReference type="InterPro" id="IPR036034">
    <property type="entry name" value="PDZ_sf"/>
</dbReference>
<dbReference type="Pfam" id="PF13180">
    <property type="entry name" value="PDZ_2"/>
    <property type="match status" value="1"/>
</dbReference>